<dbReference type="Proteomes" id="UP000031307">
    <property type="component" value="Unassembled WGS sequence"/>
</dbReference>
<evidence type="ECO:0000313" key="2">
    <source>
        <dbReference type="Proteomes" id="UP000031307"/>
    </source>
</evidence>
<protein>
    <submittedName>
        <fullName evidence="1">Uncharacterized protein</fullName>
    </submittedName>
</protein>
<evidence type="ECO:0000313" key="1">
    <source>
        <dbReference type="EMBL" id="KIA77289.1"/>
    </source>
</evidence>
<sequence>MILQGMQKIWKAEILETVSQGFRKAATAEANVLLAKAAAITSPTATNTITATKHLFQKTILSKKSTVRTLDAISELGLKNGMRLPTNKVLEMAEKFLGIGYKEAIAGSGRFVSADGKRVFRMGLNDLLGKHSGGPHVNFELLVPNLKTGKVKVGRKAHIYLTD</sequence>
<comment type="caution">
    <text evidence="1">The sequence shown here is derived from an EMBL/GenBank/DDBJ whole genome shotgun (WGS) entry which is preliminary data.</text>
</comment>
<proteinExistence type="predicted"/>
<name>A0A0C1ELI1_9BACT</name>
<organism evidence="1 2">
    <name type="scientific">Parachlamydia acanthamoebae</name>
    <dbReference type="NCBI Taxonomy" id="83552"/>
    <lineage>
        <taxon>Bacteria</taxon>
        <taxon>Pseudomonadati</taxon>
        <taxon>Chlamydiota</taxon>
        <taxon>Chlamydiia</taxon>
        <taxon>Parachlamydiales</taxon>
        <taxon>Parachlamydiaceae</taxon>
        <taxon>Parachlamydia</taxon>
    </lineage>
</organism>
<dbReference type="AlphaFoldDB" id="A0A0C1ELI1"/>
<dbReference type="EMBL" id="JSAM01000084">
    <property type="protein sequence ID" value="KIA77289.1"/>
    <property type="molecule type" value="Genomic_DNA"/>
</dbReference>
<reference evidence="1 2" key="1">
    <citation type="journal article" date="2014" name="Mol. Biol. Evol.">
        <title>Massive expansion of Ubiquitination-related gene families within the Chlamydiae.</title>
        <authorList>
            <person name="Domman D."/>
            <person name="Collingro A."/>
            <person name="Lagkouvardos I."/>
            <person name="Gehre L."/>
            <person name="Weinmaier T."/>
            <person name="Rattei T."/>
            <person name="Subtil A."/>
            <person name="Horn M."/>
        </authorList>
    </citation>
    <scope>NUCLEOTIDE SEQUENCE [LARGE SCALE GENOMIC DNA]</scope>
    <source>
        <strain evidence="1 2">OEW1</strain>
    </source>
</reference>
<gene>
    <name evidence="1" type="ORF">DB43_GO00010</name>
</gene>
<accession>A0A0C1ELI1</accession>
<dbReference type="PATRIC" id="fig|83552.4.peg.1561"/>